<dbReference type="AlphaFoldDB" id="A0A918H0B8"/>
<reference evidence="3" key="1">
    <citation type="journal article" date="2014" name="Int. J. Syst. Evol. Microbiol.">
        <title>Complete genome sequence of Corynebacterium casei LMG S-19264T (=DSM 44701T), isolated from a smear-ripened cheese.</title>
        <authorList>
            <consortium name="US DOE Joint Genome Institute (JGI-PGF)"/>
            <person name="Walter F."/>
            <person name="Albersmeier A."/>
            <person name="Kalinowski J."/>
            <person name="Ruckert C."/>
        </authorList>
    </citation>
    <scope>NUCLEOTIDE SEQUENCE</scope>
    <source>
        <strain evidence="3">JCM 3172</strain>
    </source>
</reference>
<name>A0A918H0B8_9ACTN</name>
<dbReference type="InterPro" id="IPR058407">
    <property type="entry name" value="DUF8094"/>
</dbReference>
<organism evidence="3 4">
    <name type="scientific">Streptomyces purpureus</name>
    <dbReference type="NCBI Taxonomy" id="1951"/>
    <lineage>
        <taxon>Bacteria</taxon>
        <taxon>Bacillati</taxon>
        <taxon>Actinomycetota</taxon>
        <taxon>Actinomycetes</taxon>
        <taxon>Kitasatosporales</taxon>
        <taxon>Streptomycetaceae</taxon>
        <taxon>Streptomyces</taxon>
    </lineage>
</organism>
<dbReference type="RefSeq" id="WP_063828502.1">
    <property type="nucleotide sequence ID" value="NZ_BMQQ01000005.1"/>
</dbReference>
<evidence type="ECO:0000256" key="1">
    <source>
        <dbReference type="SAM" id="SignalP"/>
    </source>
</evidence>
<gene>
    <name evidence="3" type="ORF">GCM10014713_18710</name>
</gene>
<dbReference type="Proteomes" id="UP000619486">
    <property type="component" value="Unassembled WGS sequence"/>
</dbReference>
<feature type="chain" id="PRO_5039651369" evidence="1">
    <location>
        <begin position="23"/>
        <end position="328"/>
    </location>
</feature>
<keyword evidence="1" id="KW-0732">Signal</keyword>
<dbReference type="PROSITE" id="PS51257">
    <property type="entry name" value="PROKAR_LIPOPROTEIN"/>
    <property type="match status" value="1"/>
</dbReference>
<comment type="caution">
    <text evidence="3">The sequence shown here is derived from an EMBL/GenBank/DDBJ whole genome shotgun (WGS) entry which is preliminary data.</text>
</comment>
<feature type="signal peptide" evidence="1">
    <location>
        <begin position="1"/>
        <end position="22"/>
    </location>
</feature>
<dbReference type="Pfam" id="PF26366">
    <property type="entry name" value="DUF8094"/>
    <property type="match status" value="1"/>
</dbReference>
<keyword evidence="4" id="KW-1185">Reference proteome</keyword>
<accession>A0A918H0B8</accession>
<evidence type="ECO:0000259" key="2">
    <source>
        <dbReference type="Pfam" id="PF26366"/>
    </source>
</evidence>
<reference evidence="3" key="2">
    <citation type="submission" date="2020-09" db="EMBL/GenBank/DDBJ databases">
        <authorList>
            <person name="Sun Q."/>
            <person name="Ohkuma M."/>
        </authorList>
    </citation>
    <scope>NUCLEOTIDE SEQUENCE</scope>
    <source>
        <strain evidence="3">JCM 3172</strain>
    </source>
</reference>
<evidence type="ECO:0000313" key="3">
    <source>
        <dbReference type="EMBL" id="GGT25922.1"/>
    </source>
</evidence>
<proteinExistence type="predicted"/>
<keyword evidence="3" id="KW-0449">Lipoprotein</keyword>
<sequence length="328" mass="34867">MRRLRPATALATVTVLATVATGCVTVHGELEVVPTATASEAEQAVKDFTEAYNKADKAYDPALDAGRVTGPLGAVNQAGLKARSVTSPNGNPQHQPLVLTDTTYLIPKKAGWPRWFVANADSNRDTDSGAADTRWLLVFVKNGSQQLWEVAYLSILTPGQIPAFKKGPDGFVEPADPASTTLALAPRNLSEAYASYLGNGKPEQFAPGPHTNGWREERVKGARRAGLATQYVDQALDTGDFAPLGLTTEDGGALVFFAIRFHERQTAAPGYRPKVSADVKALMTGEVKNTVTKEWVASQTVVVKPAGQERDGVTVLGRLQGVVSAQGS</sequence>
<feature type="domain" description="DUF8094" evidence="2">
    <location>
        <begin position="32"/>
        <end position="327"/>
    </location>
</feature>
<protein>
    <submittedName>
        <fullName evidence="3">Lipoprotein</fullName>
    </submittedName>
</protein>
<evidence type="ECO:0000313" key="4">
    <source>
        <dbReference type="Proteomes" id="UP000619486"/>
    </source>
</evidence>
<dbReference type="EMBL" id="BMQQ01000005">
    <property type="protein sequence ID" value="GGT25922.1"/>
    <property type="molecule type" value="Genomic_DNA"/>
</dbReference>